<dbReference type="EMBL" id="AJIL01000127">
    <property type="protein sequence ID" value="KNE93904.1"/>
    <property type="molecule type" value="Genomic_DNA"/>
</dbReference>
<dbReference type="Proteomes" id="UP000054564">
    <property type="component" value="Unassembled WGS sequence"/>
</dbReference>
<keyword evidence="3" id="KW-1185">Reference proteome</keyword>
<accession>A0A0L0V4K1</accession>
<evidence type="ECO:0000313" key="3">
    <source>
        <dbReference type="Proteomes" id="UP000054564"/>
    </source>
</evidence>
<dbReference type="STRING" id="1165861.A0A0L0V4K1"/>
<evidence type="ECO:0000313" key="2">
    <source>
        <dbReference type="EMBL" id="KNE93904.1"/>
    </source>
</evidence>
<proteinExistence type="predicted"/>
<name>A0A0L0V4K1_9BASI</name>
<dbReference type="AlphaFoldDB" id="A0A0L0V4K1"/>
<dbReference type="OrthoDB" id="2504513at2759"/>
<comment type="caution">
    <text evidence="2">The sequence shown here is derived from an EMBL/GenBank/DDBJ whole genome shotgun (WGS) entry which is preliminary data.</text>
</comment>
<feature type="compositionally biased region" description="Basic residues" evidence="1">
    <location>
        <begin position="28"/>
        <end position="41"/>
    </location>
</feature>
<organism evidence="2 3">
    <name type="scientific">Puccinia striiformis f. sp. tritici PST-78</name>
    <dbReference type="NCBI Taxonomy" id="1165861"/>
    <lineage>
        <taxon>Eukaryota</taxon>
        <taxon>Fungi</taxon>
        <taxon>Dikarya</taxon>
        <taxon>Basidiomycota</taxon>
        <taxon>Pucciniomycotina</taxon>
        <taxon>Pucciniomycetes</taxon>
        <taxon>Pucciniales</taxon>
        <taxon>Pucciniaceae</taxon>
        <taxon>Puccinia</taxon>
    </lineage>
</organism>
<protein>
    <submittedName>
        <fullName evidence="2">Uncharacterized protein</fullName>
    </submittedName>
</protein>
<evidence type="ECO:0000256" key="1">
    <source>
        <dbReference type="SAM" id="MobiDB-lite"/>
    </source>
</evidence>
<dbReference type="Pfam" id="PF12824">
    <property type="entry name" value="MRP-L20"/>
    <property type="match status" value="1"/>
</dbReference>
<feature type="region of interest" description="Disordered" evidence="1">
    <location>
        <begin position="25"/>
        <end position="51"/>
    </location>
</feature>
<sequence>MTMNPFQQVIVRRFASGVNLRMPLQPAKQRKTTPIRNPRRPHLPDPVDTDPTAQKFKLAEFPTAMLVIREPAGIPTLKDSLIKPATIEKDSTTASSSPIDLTTTTTLSHPVLSSSTTPPLIYQLPPPLRTSRLAKNTTSITPDQAKQIQELRTKHSITQLSNKFNIPRILVSILGPSNSQERNQIHVRNSMKAIRKESRWSVGKIVRRQEKIIRRSQW</sequence>
<gene>
    <name evidence="2" type="ORF">PSTG_12707</name>
</gene>
<reference evidence="3" key="1">
    <citation type="submission" date="2014-03" db="EMBL/GenBank/DDBJ databases">
        <title>The Genome Sequence of Puccinia striiformis f. sp. tritici PST-78.</title>
        <authorList>
            <consortium name="The Broad Institute Genome Sequencing Platform"/>
            <person name="Cuomo C."/>
            <person name="Hulbert S."/>
            <person name="Chen X."/>
            <person name="Walker B."/>
            <person name="Young S.K."/>
            <person name="Zeng Q."/>
            <person name="Gargeya S."/>
            <person name="Fitzgerald M."/>
            <person name="Haas B."/>
            <person name="Abouelleil A."/>
            <person name="Alvarado L."/>
            <person name="Arachchi H.M."/>
            <person name="Berlin A.M."/>
            <person name="Chapman S.B."/>
            <person name="Goldberg J."/>
            <person name="Griggs A."/>
            <person name="Gujja S."/>
            <person name="Hansen M."/>
            <person name="Howarth C."/>
            <person name="Imamovic A."/>
            <person name="Larimer J."/>
            <person name="McCowan C."/>
            <person name="Montmayeur A."/>
            <person name="Murphy C."/>
            <person name="Neiman D."/>
            <person name="Pearson M."/>
            <person name="Priest M."/>
            <person name="Roberts A."/>
            <person name="Saif S."/>
            <person name="Shea T."/>
            <person name="Sisk P."/>
            <person name="Sykes S."/>
            <person name="Wortman J."/>
            <person name="Nusbaum C."/>
            <person name="Birren B."/>
        </authorList>
    </citation>
    <scope>NUCLEOTIDE SEQUENCE [LARGE SCALE GENOMIC DNA]</scope>
    <source>
        <strain evidence="3">race PST-78</strain>
    </source>
</reference>